<reference evidence="1 2" key="1">
    <citation type="submission" date="2019-06" db="EMBL/GenBank/DDBJ databases">
        <title>Sequencing the genomes of 1000 actinobacteria strains.</title>
        <authorList>
            <person name="Klenk H.-P."/>
        </authorList>
    </citation>
    <scope>NUCLEOTIDE SEQUENCE [LARGE SCALE GENOMIC DNA]</scope>
    <source>
        <strain evidence="1 2">DSM 102131</strain>
    </source>
</reference>
<proteinExistence type="predicted"/>
<organism evidence="1 2">
    <name type="scientific">Micromonospora palomenae</name>
    <dbReference type="NCBI Taxonomy" id="1461247"/>
    <lineage>
        <taxon>Bacteria</taxon>
        <taxon>Bacillati</taxon>
        <taxon>Actinomycetota</taxon>
        <taxon>Actinomycetes</taxon>
        <taxon>Micromonosporales</taxon>
        <taxon>Micromonosporaceae</taxon>
        <taxon>Micromonospora</taxon>
    </lineage>
</organism>
<sequence>MQFLAQVRLDDIDSAESGLLSIFMCQNDPGLCDEWDATSGGNRAFVFELDQLTPAAVPPGDNVLLEETSEVAYVPLNDSEDYGEARERWRVESGRPVRDVLGQLGGLPAWLQFDETPTCAVCDLPMSFVVQIEEGHDYQTAINFGGGGCGYGFRCRSCTTAAFLWQR</sequence>
<dbReference type="AlphaFoldDB" id="A0A561VK32"/>
<evidence type="ECO:0008006" key="3">
    <source>
        <dbReference type="Google" id="ProtNLM"/>
    </source>
</evidence>
<dbReference type="SUPFAM" id="SSF103032">
    <property type="entry name" value="Hypothetical protein YwqG"/>
    <property type="match status" value="1"/>
</dbReference>
<keyword evidence="2" id="KW-1185">Reference proteome</keyword>
<evidence type="ECO:0000313" key="2">
    <source>
        <dbReference type="Proteomes" id="UP000319927"/>
    </source>
</evidence>
<protein>
    <recommendedName>
        <fullName evidence="3">DUF1963 domain-containing protein</fullName>
    </recommendedName>
</protein>
<dbReference type="Proteomes" id="UP000319927">
    <property type="component" value="Unassembled WGS sequence"/>
</dbReference>
<dbReference type="EMBL" id="VIXA01000004">
    <property type="protein sequence ID" value="TWG11985.1"/>
    <property type="molecule type" value="Genomic_DNA"/>
</dbReference>
<dbReference type="InterPro" id="IPR035948">
    <property type="entry name" value="YwqG-like_sf"/>
</dbReference>
<gene>
    <name evidence="1" type="ORF">FHX75_14316</name>
</gene>
<accession>A0A561VK32</accession>
<name>A0A561VK32_9ACTN</name>
<comment type="caution">
    <text evidence="1">The sequence shown here is derived from an EMBL/GenBank/DDBJ whole genome shotgun (WGS) entry which is preliminary data.</text>
</comment>
<evidence type="ECO:0000313" key="1">
    <source>
        <dbReference type="EMBL" id="TWG11985.1"/>
    </source>
</evidence>